<feature type="compositionally biased region" description="Basic and acidic residues" evidence="1">
    <location>
        <begin position="65"/>
        <end position="91"/>
    </location>
</feature>
<dbReference type="PANTHER" id="PTHR34700">
    <property type="entry name" value="POTASSIUM BINDING PROTEIN KBP"/>
    <property type="match status" value="1"/>
</dbReference>
<dbReference type="PANTHER" id="PTHR34700:SF4">
    <property type="entry name" value="PHAGE-LIKE ELEMENT PBSX PROTEIN XKDP"/>
    <property type="match status" value="1"/>
</dbReference>
<dbReference type="EMBL" id="CP015519">
    <property type="protein sequence ID" value="APG27414.1"/>
    <property type="molecule type" value="Genomic_DNA"/>
</dbReference>
<name>A0A1L3GNB0_9BACT</name>
<evidence type="ECO:0000256" key="1">
    <source>
        <dbReference type="SAM" id="MobiDB-lite"/>
    </source>
</evidence>
<dbReference type="Pfam" id="PF01476">
    <property type="entry name" value="LysM"/>
    <property type="match status" value="1"/>
</dbReference>
<evidence type="ECO:0000259" key="2">
    <source>
        <dbReference type="PROSITE" id="PS51782"/>
    </source>
</evidence>
<dbReference type="Proteomes" id="UP000182517">
    <property type="component" value="Chromosome"/>
</dbReference>
<dbReference type="SUPFAM" id="SSF54106">
    <property type="entry name" value="LysM domain"/>
    <property type="match status" value="1"/>
</dbReference>
<feature type="region of interest" description="Disordered" evidence="1">
    <location>
        <begin position="65"/>
        <end position="109"/>
    </location>
</feature>
<dbReference type="AlphaFoldDB" id="A0A1L3GNB0"/>
<keyword evidence="4" id="KW-1185">Reference proteome</keyword>
<dbReference type="CDD" id="cd00118">
    <property type="entry name" value="LysM"/>
    <property type="match status" value="1"/>
</dbReference>
<sequence length="204" mass="22963">MLTARTALARAAAAEARILASAEYQSASNALQDGEAAIRRKKYKLARQILPLAESHAHKALIKARQEQVKREQRKAQEREAQSQRQAEEAAKQTAAQQSATSAQKRITKTTSSPIIKRALVRPKTYRVLGGETLWTIAARSDIYADALLWPLIYQANRDQIKDPRQIYPKQTLAIPRQVSDQDRQAARQKARESKIFPVGELLR</sequence>
<dbReference type="Pfam" id="PF14346">
    <property type="entry name" value="DUF4398"/>
    <property type="match status" value="1"/>
</dbReference>
<organism evidence="3 4">
    <name type="scientific">Syntrophotalea acetylenivorans</name>
    <dbReference type="NCBI Taxonomy" id="1842532"/>
    <lineage>
        <taxon>Bacteria</taxon>
        <taxon>Pseudomonadati</taxon>
        <taxon>Thermodesulfobacteriota</taxon>
        <taxon>Desulfuromonadia</taxon>
        <taxon>Desulfuromonadales</taxon>
        <taxon>Syntrophotaleaceae</taxon>
        <taxon>Syntrophotalea</taxon>
    </lineage>
</organism>
<dbReference type="InterPro" id="IPR036779">
    <property type="entry name" value="LysM_dom_sf"/>
</dbReference>
<dbReference type="STRING" id="1842532.A7E78_05900"/>
<dbReference type="KEGG" id="pef:A7E78_05900"/>
<evidence type="ECO:0000313" key="3">
    <source>
        <dbReference type="EMBL" id="APG27414.1"/>
    </source>
</evidence>
<evidence type="ECO:0000313" key="4">
    <source>
        <dbReference type="Proteomes" id="UP000182517"/>
    </source>
</evidence>
<dbReference type="InterPro" id="IPR052196">
    <property type="entry name" value="Bact_Kbp"/>
</dbReference>
<dbReference type="Gene3D" id="3.10.350.10">
    <property type="entry name" value="LysM domain"/>
    <property type="match status" value="1"/>
</dbReference>
<proteinExistence type="predicted"/>
<reference evidence="3 4" key="1">
    <citation type="journal article" date="2017" name="Genome Announc.">
        <title>Complete Genome Sequences of Two Acetylene-Fermenting Pelobacter acetylenicus Strains.</title>
        <authorList>
            <person name="Sutton J.M."/>
            <person name="Baesman S.M."/>
            <person name="Fierst J.L."/>
            <person name="Poret-Peterson A.T."/>
            <person name="Oremland R.S."/>
            <person name="Dunlap D.S."/>
            <person name="Akob D.M."/>
        </authorList>
    </citation>
    <scope>NUCLEOTIDE SEQUENCE [LARGE SCALE GENOMIC DNA]</scope>
    <source>
        <strain evidence="3 4">SFB93</strain>
    </source>
</reference>
<dbReference type="SMART" id="SM00257">
    <property type="entry name" value="LysM"/>
    <property type="match status" value="1"/>
</dbReference>
<protein>
    <recommendedName>
        <fullName evidence="2">LysM domain-containing protein</fullName>
    </recommendedName>
</protein>
<feature type="domain" description="LysM" evidence="2">
    <location>
        <begin position="124"/>
        <end position="175"/>
    </location>
</feature>
<dbReference type="Gene3D" id="1.20.1270.390">
    <property type="match status" value="1"/>
</dbReference>
<gene>
    <name evidence="3" type="ORF">A7E78_05900</name>
</gene>
<dbReference type="PROSITE" id="PS51782">
    <property type="entry name" value="LYSM"/>
    <property type="match status" value="1"/>
</dbReference>
<dbReference type="InterPro" id="IPR025511">
    <property type="entry name" value="DUF4398"/>
</dbReference>
<dbReference type="InterPro" id="IPR018392">
    <property type="entry name" value="LysM"/>
</dbReference>
<feature type="compositionally biased region" description="Low complexity" evidence="1">
    <location>
        <begin position="92"/>
        <end position="105"/>
    </location>
</feature>
<accession>A0A1L3GNB0</accession>